<feature type="domain" description="UCH catalytic" evidence="10">
    <location>
        <begin position="2"/>
        <end position="221"/>
    </location>
</feature>
<comment type="similarity">
    <text evidence="2 7 8">Belongs to the peptidase C12 family.</text>
</comment>
<feature type="active site" description="Proton donor" evidence="7">
    <location>
        <position position="160"/>
    </location>
</feature>
<dbReference type="GO" id="GO:0016579">
    <property type="term" value="P:protein deubiquitination"/>
    <property type="evidence" value="ECO:0007669"/>
    <property type="project" value="TreeGrafter"/>
</dbReference>
<dbReference type="PROSITE" id="PS52048">
    <property type="entry name" value="UCH_DOMAIN"/>
    <property type="match status" value="1"/>
</dbReference>
<organism evidence="11 12">
    <name type="scientific">Porphyridium purpureum</name>
    <name type="common">Red alga</name>
    <name type="synonym">Porphyridium cruentum</name>
    <dbReference type="NCBI Taxonomy" id="35688"/>
    <lineage>
        <taxon>Eukaryota</taxon>
        <taxon>Rhodophyta</taxon>
        <taxon>Bangiophyceae</taxon>
        <taxon>Porphyridiales</taxon>
        <taxon>Porphyridiaceae</taxon>
        <taxon>Porphyridium</taxon>
    </lineage>
</organism>
<evidence type="ECO:0000256" key="3">
    <source>
        <dbReference type="ARBA" id="ARBA00022670"/>
    </source>
</evidence>
<dbReference type="SUPFAM" id="SSF54001">
    <property type="entry name" value="Cysteine proteinases"/>
    <property type="match status" value="1"/>
</dbReference>
<comment type="catalytic activity">
    <reaction evidence="1 7 8">
        <text>Thiol-dependent hydrolysis of ester, thioester, amide, peptide and isopeptide bonds formed by the C-terminal Gly of ubiquitin (a 76-residue protein attached to proteins as an intracellular targeting signal).</text>
        <dbReference type="EC" id="3.4.19.12"/>
    </reaction>
</comment>
<dbReference type="PANTHER" id="PTHR10589:SF17">
    <property type="entry name" value="UBIQUITIN CARBOXYL-TERMINAL HYDROLASE"/>
    <property type="match status" value="1"/>
</dbReference>
<dbReference type="PROSITE" id="PS00140">
    <property type="entry name" value="UCH_1"/>
    <property type="match status" value="1"/>
</dbReference>
<dbReference type="FunFam" id="3.40.532.10:FF:000006">
    <property type="entry name" value="Ubiquitin carboxyl-terminal hydrolase"/>
    <property type="match status" value="1"/>
</dbReference>
<protein>
    <recommendedName>
        <fullName evidence="8">Ubiquitin carboxyl-terminal hydrolase</fullName>
        <ecNumber evidence="8">3.4.19.12</ecNumber>
    </recommendedName>
</protein>
<sequence>MQWVPLESNPDVLTSFLEKLGVDGDAAFADVYSIDLLEFVPRPVLALVLLYPLTPQTGRAGDRRVLVQDQVPEGLFFCKQTIGNACGTIGVLHAVANNRHALSIRPGSFFDEYLDECASLDPATRAQRLESNKALGDAHAETARQGQTEAPREDEDVDLHFVCFVHCAGKLLELDGRQAGPIDRGSTSPATLLEDACAAVKLHYMDANPGEMRFTMLALASKT</sequence>
<dbReference type="PRINTS" id="PR00707">
    <property type="entry name" value="UBCTHYDRLASE"/>
</dbReference>
<gene>
    <name evidence="11" type="ORF">FVE85_7054</name>
</gene>
<feature type="site" description="Important for enzyme activity" evidence="7">
    <location>
        <position position="175"/>
    </location>
</feature>
<name>A0A5J4Z5Y9_PORPP</name>
<dbReference type="OrthoDB" id="427186at2759"/>
<dbReference type="GO" id="GO:0006511">
    <property type="term" value="P:ubiquitin-dependent protein catabolic process"/>
    <property type="evidence" value="ECO:0007669"/>
    <property type="project" value="UniProtKB-UniRule"/>
</dbReference>
<keyword evidence="6 7" id="KW-0788">Thiol protease</keyword>
<dbReference type="CDD" id="cd09616">
    <property type="entry name" value="Peptidase_C12_UCH_L1_L3"/>
    <property type="match status" value="1"/>
</dbReference>
<comment type="caution">
    <text evidence="11">The sequence shown here is derived from an EMBL/GenBank/DDBJ whole genome shotgun (WGS) entry which is preliminary data.</text>
</comment>
<keyword evidence="4 7" id="KW-0833">Ubl conjugation pathway</keyword>
<dbReference type="InterPro" id="IPR057254">
    <property type="entry name" value="UCH_AS"/>
</dbReference>
<evidence type="ECO:0000256" key="8">
    <source>
        <dbReference type="RuleBase" id="RU361215"/>
    </source>
</evidence>
<dbReference type="InterPro" id="IPR038765">
    <property type="entry name" value="Papain-like_cys_pep_sf"/>
</dbReference>
<keyword evidence="3 7" id="KW-0645">Protease</keyword>
<evidence type="ECO:0000256" key="6">
    <source>
        <dbReference type="ARBA" id="ARBA00022807"/>
    </source>
</evidence>
<dbReference type="OMA" id="IDLHYVC"/>
<dbReference type="InterPro" id="IPR001578">
    <property type="entry name" value="Peptidase_C12_UCH"/>
</dbReference>
<dbReference type="AlphaFoldDB" id="A0A5J4Z5Y9"/>
<proteinExistence type="inferred from homology"/>
<keyword evidence="12" id="KW-1185">Reference proteome</keyword>
<evidence type="ECO:0000313" key="12">
    <source>
        <dbReference type="Proteomes" id="UP000324585"/>
    </source>
</evidence>
<evidence type="ECO:0000256" key="7">
    <source>
        <dbReference type="PROSITE-ProRule" id="PRU01393"/>
    </source>
</evidence>
<feature type="site" description="Transition state stabilizer" evidence="7">
    <location>
        <position position="80"/>
    </location>
</feature>
<dbReference type="EC" id="3.4.19.12" evidence="8"/>
<dbReference type="InterPro" id="IPR036959">
    <property type="entry name" value="Peptidase_C12_UCH_sf"/>
</dbReference>
<dbReference type="Gene3D" id="3.40.532.10">
    <property type="entry name" value="Peptidase C12, ubiquitin carboxyl-terminal hydrolase"/>
    <property type="match status" value="1"/>
</dbReference>
<accession>A0A5J4Z5Y9</accession>
<evidence type="ECO:0000256" key="2">
    <source>
        <dbReference type="ARBA" id="ARBA00009326"/>
    </source>
</evidence>
<feature type="region of interest" description="Disordered" evidence="9">
    <location>
        <begin position="134"/>
        <end position="153"/>
    </location>
</feature>
<dbReference type="Proteomes" id="UP000324585">
    <property type="component" value="Unassembled WGS sequence"/>
</dbReference>
<dbReference type="PANTHER" id="PTHR10589">
    <property type="entry name" value="UBIQUITIN CARBOXYL-TERMINAL HYDROLASE"/>
    <property type="match status" value="1"/>
</dbReference>
<evidence type="ECO:0000256" key="1">
    <source>
        <dbReference type="ARBA" id="ARBA00000707"/>
    </source>
</evidence>
<feature type="active site" description="Nucleophile" evidence="7">
    <location>
        <position position="86"/>
    </location>
</feature>
<dbReference type="Pfam" id="PF01088">
    <property type="entry name" value="Peptidase_C12"/>
    <property type="match status" value="1"/>
</dbReference>
<reference evidence="12" key="1">
    <citation type="journal article" date="2019" name="Nat. Commun.">
        <title>Expansion of phycobilisome linker gene families in mesophilic red algae.</title>
        <authorList>
            <person name="Lee J."/>
            <person name="Kim D."/>
            <person name="Bhattacharya D."/>
            <person name="Yoon H.S."/>
        </authorList>
    </citation>
    <scope>NUCLEOTIDE SEQUENCE [LARGE SCALE GENOMIC DNA]</scope>
    <source>
        <strain evidence="12">CCMP 1328</strain>
    </source>
</reference>
<keyword evidence="5 7" id="KW-0378">Hydrolase</keyword>
<evidence type="ECO:0000256" key="9">
    <source>
        <dbReference type="SAM" id="MobiDB-lite"/>
    </source>
</evidence>
<dbReference type="EMBL" id="VRMN01000001">
    <property type="protein sequence ID" value="KAA8499469.1"/>
    <property type="molecule type" value="Genomic_DNA"/>
</dbReference>
<dbReference type="GO" id="GO:0004843">
    <property type="term" value="F:cysteine-type deubiquitinase activity"/>
    <property type="evidence" value="ECO:0007669"/>
    <property type="project" value="UniProtKB-UniRule"/>
</dbReference>
<evidence type="ECO:0000256" key="4">
    <source>
        <dbReference type="ARBA" id="ARBA00022786"/>
    </source>
</evidence>
<evidence type="ECO:0000259" key="10">
    <source>
        <dbReference type="PROSITE" id="PS52048"/>
    </source>
</evidence>
<evidence type="ECO:0000256" key="5">
    <source>
        <dbReference type="ARBA" id="ARBA00022801"/>
    </source>
</evidence>
<evidence type="ECO:0000313" key="11">
    <source>
        <dbReference type="EMBL" id="KAA8499469.1"/>
    </source>
</evidence>
<dbReference type="GO" id="GO:0005737">
    <property type="term" value="C:cytoplasm"/>
    <property type="evidence" value="ECO:0007669"/>
    <property type="project" value="TreeGrafter"/>
</dbReference>